<dbReference type="InterPro" id="IPR012936">
    <property type="entry name" value="Erv_C"/>
</dbReference>
<comment type="subcellular location">
    <subcellularLocation>
        <location evidence="1">Membrane</location>
    </subcellularLocation>
</comment>
<dbReference type="PANTHER" id="PTHR10984:SF37">
    <property type="entry name" value="PROTEIN DISULFIDE-ISOMERASE 5-3"/>
    <property type="match status" value="1"/>
</dbReference>
<dbReference type="SUPFAM" id="SSF52833">
    <property type="entry name" value="Thioredoxin-like"/>
    <property type="match status" value="1"/>
</dbReference>
<proteinExistence type="predicted"/>
<keyword evidence="2 5" id="KW-0812">Transmembrane</keyword>
<sequence>MGKGRGKGRSSGWFSKLDMFVKLDEELLHESTYFGSIVSVVCLVIMVLLMIMETGEFLNTSFQSKITIDDDAMSQIRINFNITMHDLSCDYATVDLLDVIGTQRQNVTADIEKWQLDENGRRRMYQGRNRKQYEVNHDHEQHPPLHVLHENGVHAVDVKTGTWESFTKDEEFSFVDFYAPWCIWCQRLHPTWEKFAEDMEGAGLPVRVAKVNCVEEPDLCRNQKIMAFPTLRFFHHGDPVTGGDYRSDRTTDALMDFAKRKLEMEDQYKKWPEARQAHKANWNPDHPGCLLVGHLLVNRVPGNFHIEARSVNHNLNAAATNLSHTVNHLSFGPELSPDKQRRLRRLGTSVPHQFSPLDGQGFIHQSLHRSFHHYLKVVKTTFALRRQFTAFQFLTFNQVMRYDESEVPEAKFQFDFSPMGLSVSRQGRYWYDYVTSLLSLVGGTFTVIGIIEGTIYHVLKPKKE</sequence>
<name>A0A7S2SF83_9STRA</name>
<organism evidence="7">
    <name type="scientific">Rhizochromulina marina</name>
    <dbReference type="NCBI Taxonomy" id="1034831"/>
    <lineage>
        <taxon>Eukaryota</taxon>
        <taxon>Sar</taxon>
        <taxon>Stramenopiles</taxon>
        <taxon>Ochrophyta</taxon>
        <taxon>Dictyochophyceae</taxon>
        <taxon>Rhizochromulinales</taxon>
        <taxon>Rhizochromulina</taxon>
    </lineage>
</organism>
<evidence type="ECO:0000313" key="7">
    <source>
        <dbReference type="EMBL" id="CAD9698321.1"/>
    </source>
</evidence>
<feature type="transmembrane region" description="Helical" evidence="5">
    <location>
        <begin position="429"/>
        <end position="451"/>
    </location>
</feature>
<dbReference type="EMBL" id="HBHJ01021448">
    <property type="protein sequence ID" value="CAD9698321.1"/>
    <property type="molecule type" value="Transcribed_RNA"/>
</dbReference>
<dbReference type="Pfam" id="PF00085">
    <property type="entry name" value="Thioredoxin"/>
    <property type="match status" value="1"/>
</dbReference>
<dbReference type="GO" id="GO:0005783">
    <property type="term" value="C:endoplasmic reticulum"/>
    <property type="evidence" value="ECO:0007669"/>
    <property type="project" value="TreeGrafter"/>
</dbReference>
<keyword evidence="4 5" id="KW-0472">Membrane</keyword>
<dbReference type="InterPro" id="IPR039542">
    <property type="entry name" value="Erv_N"/>
</dbReference>
<gene>
    <name evidence="7" type="ORF">RMAR1173_LOCUS14187</name>
</gene>
<keyword evidence="3 5" id="KW-1133">Transmembrane helix</keyword>
<dbReference type="CDD" id="cd02961">
    <property type="entry name" value="PDI_a_family"/>
    <property type="match status" value="1"/>
</dbReference>
<feature type="transmembrane region" description="Helical" evidence="5">
    <location>
        <begin position="33"/>
        <end position="52"/>
    </location>
</feature>
<dbReference type="PROSITE" id="PS51352">
    <property type="entry name" value="THIOREDOXIN_2"/>
    <property type="match status" value="1"/>
</dbReference>
<dbReference type="InterPro" id="IPR045888">
    <property type="entry name" value="Erv"/>
</dbReference>
<evidence type="ECO:0000256" key="4">
    <source>
        <dbReference type="ARBA" id="ARBA00023136"/>
    </source>
</evidence>
<evidence type="ECO:0000256" key="2">
    <source>
        <dbReference type="ARBA" id="ARBA00022692"/>
    </source>
</evidence>
<protein>
    <recommendedName>
        <fullName evidence="6">Thioredoxin domain-containing protein</fullName>
    </recommendedName>
</protein>
<dbReference type="Pfam" id="PF07970">
    <property type="entry name" value="COPIIcoated_ERV"/>
    <property type="match status" value="1"/>
</dbReference>
<evidence type="ECO:0000256" key="1">
    <source>
        <dbReference type="ARBA" id="ARBA00004370"/>
    </source>
</evidence>
<dbReference type="InterPro" id="IPR013766">
    <property type="entry name" value="Thioredoxin_domain"/>
</dbReference>
<reference evidence="7" key="1">
    <citation type="submission" date="2021-01" db="EMBL/GenBank/DDBJ databases">
        <authorList>
            <person name="Corre E."/>
            <person name="Pelletier E."/>
            <person name="Niang G."/>
            <person name="Scheremetjew M."/>
            <person name="Finn R."/>
            <person name="Kale V."/>
            <person name="Holt S."/>
            <person name="Cochrane G."/>
            <person name="Meng A."/>
            <person name="Brown T."/>
            <person name="Cohen L."/>
        </authorList>
    </citation>
    <scope>NUCLEOTIDE SEQUENCE</scope>
    <source>
        <strain evidence="7">CCMP1243</strain>
    </source>
</reference>
<accession>A0A7S2SF83</accession>
<dbReference type="AlphaFoldDB" id="A0A7S2SF83"/>
<evidence type="ECO:0000259" key="6">
    <source>
        <dbReference type="PROSITE" id="PS51352"/>
    </source>
</evidence>
<evidence type="ECO:0000256" key="3">
    <source>
        <dbReference type="ARBA" id="ARBA00022989"/>
    </source>
</evidence>
<dbReference type="GO" id="GO:0030134">
    <property type="term" value="C:COPII-coated ER to Golgi transport vesicle"/>
    <property type="evidence" value="ECO:0007669"/>
    <property type="project" value="TreeGrafter"/>
</dbReference>
<dbReference type="Gene3D" id="3.40.30.10">
    <property type="entry name" value="Glutaredoxin"/>
    <property type="match status" value="1"/>
</dbReference>
<evidence type="ECO:0000256" key="5">
    <source>
        <dbReference type="SAM" id="Phobius"/>
    </source>
</evidence>
<dbReference type="InterPro" id="IPR036249">
    <property type="entry name" value="Thioredoxin-like_sf"/>
</dbReference>
<dbReference type="PANTHER" id="PTHR10984">
    <property type="entry name" value="ENDOPLASMIC RETICULUM-GOLGI INTERMEDIATE COMPARTMENT PROTEIN"/>
    <property type="match status" value="1"/>
</dbReference>
<dbReference type="Pfam" id="PF13850">
    <property type="entry name" value="ERGIC_N"/>
    <property type="match status" value="1"/>
</dbReference>
<feature type="domain" description="Thioredoxin" evidence="6">
    <location>
        <begin position="136"/>
        <end position="263"/>
    </location>
</feature>
<dbReference type="GO" id="GO:0016020">
    <property type="term" value="C:membrane"/>
    <property type="evidence" value="ECO:0007669"/>
    <property type="project" value="UniProtKB-SubCell"/>
</dbReference>